<dbReference type="CDD" id="cd06261">
    <property type="entry name" value="TM_PBP2"/>
    <property type="match status" value="1"/>
</dbReference>
<dbReference type="AlphaFoldDB" id="A0A0P1F147"/>
<keyword evidence="6 8" id="KW-1133">Transmembrane helix</keyword>
<sequence length="318" mass="34893">MAGVAHIPQPDAASRLLAAQAERARQRRRTRLFLLAPGLGIIGIFGLFPLSIALVYSFLEPGTYGGVEWTFSYDAYVQFLFERDIFDDTLTFNSAYLQIFGRSFGLAITTMIGTLILGFPVAYFIAARPQEQRNFWLFAITLPFWTNLLIRTYSMLLIVRDEGFVNLTLMNIGLISEPIEMLYTDGAVLAGLVYSYLPFMILPIYASLEKFDFSLLEAGHDLYATRTQVFRHIIIPITRPGIAAGCVLVLIPALGAYITPELLGGGKKLMIGNLIALQFGSGRNWPFGAAAALILMAVVLIALLVSLRAGASKEGGHG</sequence>
<dbReference type="EMBL" id="CYPU01000019">
    <property type="protein sequence ID" value="CUH46957.1"/>
    <property type="molecule type" value="Genomic_DNA"/>
</dbReference>
<gene>
    <name evidence="10" type="primary">potB_2</name>
    <name evidence="10" type="ORF">RUA4292_01124</name>
</gene>
<keyword evidence="7 8" id="KW-0472">Membrane</keyword>
<dbReference type="RefSeq" id="WP_058276712.1">
    <property type="nucleotide sequence ID" value="NZ_CYPU01000019.1"/>
</dbReference>
<evidence type="ECO:0000313" key="11">
    <source>
        <dbReference type="Proteomes" id="UP000050783"/>
    </source>
</evidence>
<proteinExistence type="inferred from homology"/>
<comment type="subcellular location">
    <subcellularLocation>
        <location evidence="1 8">Cell membrane</location>
        <topology evidence="1 8">Multi-pass membrane protein</topology>
    </subcellularLocation>
</comment>
<protein>
    <submittedName>
        <fullName evidence="10">Spermidine/putrescine transport system permease protein PotB</fullName>
    </submittedName>
</protein>
<reference evidence="10 11" key="1">
    <citation type="submission" date="2015-09" db="EMBL/GenBank/DDBJ databases">
        <authorList>
            <consortium name="Swine Surveillance"/>
        </authorList>
    </citation>
    <scope>NUCLEOTIDE SEQUENCE [LARGE SCALE GENOMIC DNA]</scope>
    <source>
        <strain evidence="10 11">CECT 4292</strain>
    </source>
</reference>
<dbReference type="GeneID" id="55492392"/>
<dbReference type="Proteomes" id="UP000050783">
    <property type="component" value="Unassembled WGS sequence"/>
</dbReference>
<feature type="transmembrane region" description="Helical" evidence="8">
    <location>
        <begin position="32"/>
        <end position="59"/>
    </location>
</feature>
<dbReference type="OrthoDB" id="9807047at2"/>
<feature type="transmembrane region" description="Helical" evidence="8">
    <location>
        <begin position="186"/>
        <end position="206"/>
    </location>
</feature>
<feature type="domain" description="ABC transmembrane type-1" evidence="9">
    <location>
        <begin position="100"/>
        <end position="306"/>
    </location>
</feature>
<evidence type="ECO:0000256" key="8">
    <source>
        <dbReference type="RuleBase" id="RU363032"/>
    </source>
</evidence>
<keyword evidence="3 8" id="KW-0813">Transport</keyword>
<dbReference type="STRING" id="81569.RUM4293_03588"/>
<feature type="transmembrane region" description="Helical" evidence="8">
    <location>
        <begin position="287"/>
        <end position="307"/>
    </location>
</feature>
<dbReference type="PANTHER" id="PTHR42929">
    <property type="entry name" value="INNER MEMBRANE ABC TRANSPORTER PERMEASE PROTEIN YDCU-RELATED-RELATED"/>
    <property type="match status" value="1"/>
</dbReference>
<keyword evidence="5 8" id="KW-0812">Transmembrane</keyword>
<feature type="transmembrane region" description="Helical" evidence="8">
    <location>
        <begin position="104"/>
        <end position="126"/>
    </location>
</feature>
<feature type="transmembrane region" description="Helical" evidence="8">
    <location>
        <begin position="241"/>
        <end position="259"/>
    </location>
</feature>
<evidence type="ECO:0000313" key="10">
    <source>
        <dbReference type="EMBL" id="CUH46957.1"/>
    </source>
</evidence>
<evidence type="ECO:0000256" key="1">
    <source>
        <dbReference type="ARBA" id="ARBA00004651"/>
    </source>
</evidence>
<dbReference type="Pfam" id="PF00528">
    <property type="entry name" value="BPD_transp_1"/>
    <property type="match status" value="1"/>
</dbReference>
<evidence type="ECO:0000256" key="2">
    <source>
        <dbReference type="ARBA" id="ARBA00007069"/>
    </source>
</evidence>
<dbReference type="PANTHER" id="PTHR42929:SF1">
    <property type="entry name" value="INNER MEMBRANE ABC TRANSPORTER PERMEASE PROTEIN YDCU-RELATED"/>
    <property type="match status" value="1"/>
</dbReference>
<feature type="transmembrane region" description="Helical" evidence="8">
    <location>
        <begin position="135"/>
        <end position="159"/>
    </location>
</feature>
<evidence type="ECO:0000256" key="5">
    <source>
        <dbReference type="ARBA" id="ARBA00022692"/>
    </source>
</evidence>
<evidence type="ECO:0000259" key="9">
    <source>
        <dbReference type="PROSITE" id="PS50928"/>
    </source>
</evidence>
<dbReference type="GO" id="GO:0005886">
    <property type="term" value="C:plasma membrane"/>
    <property type="evidence" value="ECO:0007669"/>
    <property type="project" value="UniProtKB-SubCell"/>
</dbReference>
<evidence type="ECO:0000256" key="7">
    <source>
        <dbReference type="ARBA" id="ARBA00023136"/>
    </source>
</evidence>
<dbReference type="Gene3D" id="1.10.3720.10">
    <property type="entry name" value="MetI-like"/>
    <property type="match status" value="1"/>
</dbReference>
<accession>A0A0P1F147</accession>
<comment type="similarity">
    <text evidence="2">Belongs to the binding-protein-dependent transport system permease family. CysTW subfamily.</text>
</comment>
<evidence type="ECO:0000256" key="6">
    <source>
        <dbReference type="ARBA" id="ARBA00022989"/>
    </source>
</evidence>
<keyword evidence="4" id="KW-1003">Cell membrane</keyword>
<dbReference type="InterPro" id="IPR000515">
    <property type="entry name" value="MetI-like"/>
</dbReference>
<name>A0A0P1F147_9RHOB</name>
<organism evidence="10 11">
    <name type="scientific">Ruegeria atlantica</name>
    <dbReference type="NCBI Taxonomy" id="81569"/>
    <lineage>
        <taxon>Bacteria</taxon>
        <taxon>Pseudomonadati</taxon>
        <taxon>Pseudomonadota</taxon>
        <taxon>Alphaproteobacteria</taxon>
        <taxon>Rhodobacterales</taxon>
        <taxon>Roseobacteraceae</taxon>
        <taxon>Ruegeria</taxon>
    </lineage>
</organism>
<dbReference type="GO" id="GO:0055085">
    <property type="term" value="P:transmembrane transport"/>
    <property type="evidence" value="ECO:0007669"/>
    <property type="project" value="InterPro"/>
</dbReference>
<evidence type="ECO:0000256" key="3">
    <source>
        <dbReference type="ARBA" id="ARBA00022448"/>
    </source>
</evidence>
<dbReference type="SUPFAM" id="SSF161098">
    <property type="entry name" value="MetI-like"/>
    <property type="match status" value="1"/>
</dbReference>
<evidence type="ECO:0000256" key="4">
    <source>
        <dbReference type="ARBA" id="ARBA00022475"/>
    </source>
</evidence>
<dbReference type="PROSITE" id="PS50928">
    <property type="entry name" value="ABC_TM1"/>
    <property type="match status" value="1"/>
</dbReference>
<dbReference type="InterPro" id="IPR035906">
    <property type="entry name" value="MetI-like_sf"/>
</dbReference>